<gene>
    <name evidence="5" type="primary">asqI</name>
    <name evidence="5" type="ORF">LAWI1_G007670</name>
</gene>
<keyword evidence="6" id="KW-1185">Reference proteome</keyword>
<reference evidence="5 6" key="1">
    <citation type="submission" date="2018-05" db="EMBL/GenBank/DDBJ databases">
        <title>Genome sequencing and assembly of the regulated plant pathogen Lachnellula willkommii and related sister species for the development of diagnostic species identification markers.</title>
        <authorList>
            <person name="Giroux E."/>
            <person name="Bilodeau G."/>
        </authorList>
    </citation>
    <scope>NUCLEOTIDE SEQUENCE [LARGE SCALE GENOMIC DNA]</scope>
    <source>
        <strain evidence="5 6">CBS 172.35</strain>
    </source>
</reference>
<dbReference type="SUPFAM" id="SSF159245">
    <property type="entry name" value="AttH-like"/>
    <property type="match status" value="1"/>
</dbReference>
<feature type="domain" description="AsqO/PenF-like C-terminal" evidence="4">
    <location>
        <begin position="240"/>
        <end position="323"/>
    </location>
</feature>
<evidence type="ECO:0000313" key="6">
    <source>
        <dbReference type="Proteomes" id="UP000315522"/>
    </source>
</evidence>
<comment type="caution">
    <text evidence="5">The sequence shown here is derived from an EMBL/GenBank/DDBJ whole genome shotgun (WGS) entry which is preliminary data.</text>
</comment>
<dbReference type="InterPro" id="IPR057722">
    <property type="entry name" value="AsqO/PenF-like_C"/>
</dbReference>
<feature type="signal peptide" evidence="2">
    <location>
        <begin position="1"/>
        <end position="17"/>
    </location>
</feature>
<feature type="domain" description="Diels-Alderase N-terminal" evidence="3">
    <location>
        <begin position="59"/>
        <end position="234"/>
    </location>
</feature>
<dbReference type="InterPro" id="IPR056402">
    <property type="entry name" value="DA_N"/>
</dbReference>
<feature type="region of interest" description="Disordered" evidence="1">
    <location>
        <begin position="295"/>
        <end position="314"/>
    </location>
</feature>
<feature type="non-terminal residue" evidence="5">
    <location>
        <position position="324"/>
    </location>
</feature>
<name>A0A559M273_9HELO</name>
<dbReference type="AlphaFoldDB" id="A0A559M273"/>
<dbReference type="Pfam" id="PF25581">
    <property type="entry name" value="AsqO_C"/>
    <property type="match status" value="1"/>
</dbReference>
<organism evidence="5 6">
    <name type="scientific">Lachnellula willkommii</name>
    <dbReference type="NCBI Taxonomy" id="215461"/>
    <lineage>
        <taxon>Eukaryota</taxon>
        <taxon>Fungi</taxon>
        <taxon>Dikarya</taxon>
        <taxon>Ascomycota</taxon>
        <taxon>Pezizomycotina</taxon>
        <taxon>Leotiomycetes</taxon>
        <taxon>Helotiales</taxon>
        <taxon>Lachnaceae</taxon>
        <taxon>Lachnellula</taxon>
    </lineage>
</organism>
<dbReference type="Pfam" id="PF24137">
    <property type="entry name" value="DA_N"/>
    <property type="match status" value="1"/>
</dbReference>
<dbReference type="EMBL" id="QGML01002798">
    <property type="protein sequence ID" value="TVY87058.1"/>
    <property type="molecule type" value="Genomic_DNA"/>
</dbReference>
<evidence type="ECO:0000313" key="5">
    <source>
        <dbReference type="EMBL" id="TVY87058.1"/>
    </source>
</evidence>
<evidence type="ECO:0000256" key="2">
    <source>
        <dbReference type="SAM" id="SignalP"/>
    </source>
</evidence>
<evidence type="ECO:0000256" key="1">
    <source>
        <dbReference type="SAM" id="MobiDB-lite"/>
    </source>
</evidence>
<feature type="chain" id="PRO_5022238799" evidence="2">
    <location>
        <begin position="18"/>
        <end position="324"/>
    </location>
</feature>
<evidence type="ECO:0000259" key="3">
    <source>
        <dbReference type="Pfam" id="PF24137"/>
    </source>
</evidence>
<proteinExistence type="predicted"/>
<sequence length="324" mass="34912">MNIFLLSWLLLILPASSLISTNVFPRAGTPHIKTIPSQAATENIIANFLSTTDNPDGPQLSAINTTSFDWWYFDVVSPDLLTSLTIVFFTALNSSFPFLLPSSNVDVVGVFYSFPNGTYDDIFLYASEVNITTDDNGSYGQYVGAGASWSGSPDLSHYEISIDSPENGISGTFTLDTLAPAHYPCGPATAGQDMMVAPHIGWSNAMPDAVGTVNFTILGSEMGFEGVAYHDKNWSDQPFQQNVASWYWGHGRLGDYSIVWFDTLGLDGSEWVSAYASRDGEIVFSSCDASSLTVRPSGGDDQYPPSASGGDPTGFTIWMDLGDA</sequence>
<dbReference type="Proteomes" id="UP000315522">
    <property type="component" value="Unassembled WGS sequence"/>
</dbReference>
<accession>A0A559M273</accession>
<keyword evidence="2" id="KW-0732">Signal</keyword>
<protein>
    <submittedName>
        <fullName evidence="5">Tyrosinase family protein</fullName>
    </submittedName>
</protein>
<evidence type="ECO:0000259" key="4">
    <source>
        <dbReference type="Pfam" id="PF25581"/>
    </source>
</evidence>